<feature type="chain" id="PRO_5046408749" evidence="3">
    <location>
        <begin position="23"/>
        <end position="379"/>
    </location>
</feature>
<dbReference type="PANTHER" id="PTHR30469">
    <property type="entry name" value="MULTIDRUG RESISTANCE PROTEIN MDTA"/>
    <property type="match status" value="1"/>
</dbReference>
<keyword evidence="3" id="KW-0732">Signal</keyword>
<name>A0ABY8NEI2_9GAMM</name>
<dbReference type="PANTHER" id="PTHR30469:SF15">
    <property type="entry name" value="HLYD FAMILY OF SECRETION PROTEINS"/>
    <property type="match status" value="1"/>
</dbReference>
<dbReference type="Pfam" id="PF25973">
    <property type="entry name" value="BSH_CzcB"/>
    <property type="match status" value="1"/>
</dbReference>
<dbReference type="InterPro" id="IPR058627">
    <property type="entry name" value="MdtA-like_C"/>
</dbReference>
<dbReference type="InterPro" id="IPR058647">
    <property type="entry name" value="BSH_CzcB-like"/>
</dbReference>
<dbReference type="Pfam" id="PF25967">
    <property type="entry name" value="RND-MFP_C"/>
    <property type="match status" value="1"/>
</dbReference>
<dbReference type="Gene3D" id="2.40.50.100">
    <property type="match status" value="1"/>
</dbReference>
<accession>A0ABY8NEI2</accession>
<evidence type="ECO:0000256" key="2">
    <source>
        <dbReference type="SAM" id="Coils"/>
    </source>
</evidence>
<feature type="coiled-coil region" evidence="2">
    <location>
        <begin position="106"/>
        <end position="157"/>
    </location>
</feature>
<sequence>MWSPKLLISVLLAGVVTTEVYAADQSTATMPIVVEAVVARKQPVIEEVPVTGTINTLRQAMLSAEVAGLIQSIHVDIGHRVQKGDLLLQLDPELSSISRDTALAEVIRVRETLNESRRRLNELQRLVPDKHVAETVVESLSSEVRERSAQLQAVEVESERLTALLRRHRVSAPFAGIISLREVEVGEWVEPGTALFELVDTDSLRADFQVPQQYFPRIQPRTRIQVTLDSGHSINTRVEHKIPVSRSDSRTFLLRTTIEAPEPVPKKSTPQLITGMSTSAVLQMTSGRQGIAVPRDAVLRYPDGRITVWIAAPGSEWDKITEVSEQQVTTGISFNGMIEIKSGMEAGQRVVVRGNESLQPGQKVILKPATMALGDAEGD</sequence>
<comment type="similarity">
    <text evidence="1">Belongs to the membrane fusion protein (MFP) (TC 8.A.1) family.</text>
</comment>
<dbReference type="SUPFAM" id="SSF111369">
    <property type="entry name" value="HlyD-like secretion proteins"/>
    <property type="match status" value="1"/>
</dbReference>
<protein>
    <submittedName>
        <fullName evidence="6">Efflux RND transporter periplasmic adaptor subunit</fullName>
    </submittedName>
</protein>
<gene>
    <name evidence="6" type="ORF">PVT68_03345</name>
</gene>
<dbReference type="InterPro" id="IPR006143">
    <property type="entry name" value="RND_pump_MFP"/>
</dbReference>
<feature type="domain" description="Multidrug resistance protein MdtA-like C-terminal permuted SH3" evidence="4">
    <location>
        <begin position="291"/>
        <end position="354"/>
    </location>
</feature>
<evidence type="ECO:0000256" key="3">
    <source>
        <dbReference type="SAM" id="SignalP"/>
    </source>
</evidence>
<evidence type="ECO:0000313" key="7">
    <source>
        <dbReference type="Proteomes" id="UP001236500"/>
    </source>
</evidence>
<evidence type="ECO:0000259" key="5">
    <source>
        <dbReference type="Pfam" id="PF25973"/>
    </source>
</evidence>
<organism evidence="6 7">
    <name type="scientific">Microbulbifer bruguierae</name>
    <dbReference type="NCBI Taxonomy" id="3029061"/>
    <lineage>
        <taxon>Bacteria</taxon>
        <taxon>Pseudomonadati</taxon>
        <taxon>Pseudomonadota</taxon>
        <taxon>Gammaproteobacteria</taxon>
        <taxon>Cellvibrionales</taxon>
        <taxon>Microbulbiferaceae</taxon>
        <taxon>Microbulbifer</taxon>
    </lineage>
</organism>
<keyword evidence="2" id="KW-0175">Coiled coil</keyword>
<dbReference type="Gene3D" id="2.40.30.170">
    <property type="match status" value="1"/>
</dbReference>
<dbReference type="RefSeq" id="WP_280321191.1">
    <property type="nucleotide sequence ID" value="NZ_CP118605.1"/>
</dbReference>
<dbReference type="Proteomes" id="UP001236500">
    <property type="component" value="Chromosome"/>
</dbReference>
<evidence type="ECO:0000259" key="4">
    <source>
        <dbReference type="Pfam" id="PF25967"/>
    </source>
</evidence>
<evidence type="ECO:0000313" key="6">
    <source>
        <dbReference type="EMBL" id="WGL17339.1"/>
    </source>
</evidence>
<reference evidence="6 7" key="1">
    <citation type="submission" date="2023-02" db="EMBL/GenBank/DDBJ databases">
        <title>Description and genomic characterization of Microbulbifer bruguierae sp. nov., isolated from the sediment of mangrove plant Bruguiera sexangula.</title>
        <authorList>
            <person name="Long M."/>
        </authorList>
    </citation>
    <scope>NUCLEOTIDE SEQUENCE [LARGE SCALE GENOMIC DNA]</scope>
    <source>
        <strain evidence="6 7">H12</strain>
    </source>
</reference>
<dbReference type="Gene3D" id="1.10.287.470">
    <property type="entry name" value="Helix hairpin bin"/>
    <property type="match status" value="1"/>
</dbReference>
<dbReference type="Gene3D" id="2.40.420.20">
    <property type="match status" value="1"/>
</dbReference>
<keyword evidence="7" id="KW-1185">Reference proteome</keyword>
<dbReference type="EMBL" id="CP118605">
    <property type="protein sequence ID" value="WGL17339.1"/>
    <property type="molecule type" value="Genomic_DNA"/>
</dbReference>
<proteinExistence type="inferred from homology"/>
<evidence type="ECO:0000256" key="1">
    <source>
        <dbReference type="ARBA" id="ARBA00009477"/>
    </source>
</evidence>
<dbReference type="NCBIfam" id="TIGR01730">
    <property type="entry name" value="RND_mfp"/>
    <property type="match status" value="1"/>
</dbReference>
<feature type="signal peptide" evidence="3">
    <location>
        <begin position="1"/>
        <end position="22"/>
    </location>
</feature>
<feature type="domain" description="CzcB-like barrel-sandwich hybrid" evidence="5">
    <location>
        <begin position="59"/>
        <end position="200"/>
    </location>
</feature>